<feature type="binding site" evidence="6">
    <location>
        <position position="408"/>
    </location>
    <ligand>
        <name>S-adenosyl-L-methionine</name>
        <dbReference type="ChEBI" id="CHEBI:59789"/>
    </ligand>
</feature>
<evidence type="ECO:0000313" key="8">
    <source>
        <dbReference type="Proteomes" id="UP001378592"/>
    </source>
</evidence>
<feature type="binding site" evidence="6">
    <location>
        <position position="308"/>
    </location>
    <ligand>
        <name>S-adenosyl-L-methionine</name>
        <dbReference type="ChEBI" id="CHEBI:59789"/>
    </ligand>
</feature>
<dbReference type="EC" id="2.1.1.35" evidence="4"/>
<sequence>MKIIHQFIMLPVFRNINVFPLKHTNRPVNPFDLCHLIRIRLCSSKASAVKEFEDPEISHAEGSAVTISNQFELLSDVMTPLWKMPYDEQLRAKHNWSQRVVRMINERVNANRKEKRRLNVTPKIYHVKSSPVIMEYRNKDEFSIRNGADGHPKTVGFFIGSTASDNAVCVPGTHVITMREKHKKIAQNFEQYIRTSELPVCTDFRPGGGNWRRLIVRSNEEGNTLAVAVCHPQLLSQERLIEEQQRLKEYFTSGPGKDDCPQSLYFQACPHARCTNEQAPFVLLHGKPFLEEHMWGKTFRISPDSFFQINTQAAEVLYETILKQANLTPRSTLLDVCCGVGPISILAADRVRGCVGIESVRDAVLDAKFNAKINNATNVDFFYGLAERLTERIIEELNLATDIVAVLNPGRAGLDPRVLRLLYKCPQISTVIYVSCKADMPSTLKNFVQLLTDGNFKLNSVTPVDLFPHTWHTELILKFIR</sequence>
<dbReference type="Pfam" id="PF05958">
    <property type="entry name" value="tRNA_U5-meth_tr"/>
    <property type="match status" value="1"/>
</dbReference>
<dbReference type="GO" id="GO:0030697">
    <property type="term" value="F:tRNA (uracil(54)-C5)-methyltransferase activity, S-adenosyl methionine-dependent"/>
    <property type="evidence" value="ECO:0007669"/>
    <property type="project" value="UniProtKB-EC"/>
</dbReference>
<dbReference type="InterPro" id="IPR010280">
    <property type="entry name" value="U5_MeTrfase_fam"/>
</dbReference>
<dbReference type="InterPro" id="IPR030391">
    <property type="entry name" value="MeTrfase_TrmA_CS"/>
</dbReference>
<comment type="caution">
    <text evidence="7">The sequence shown here is derived from an EMBL/GenBank/DDBJ whole genome shotgun (WGS) entry which is preliminary data.</text>
</comment>
<evidence type="ECO:0000256" key="4">
    <source>
        <dbReference type="ARBA" id="ARBA00033763"/>
    </source>
</evidence>
<accession>A0AAN9V367</accession>
<evidence type="ECO:0000256" key="6">
    <source>
        <dbReference type="PROSITE-ProRule" id="PRU01024"/>
    </source>
</evidence>
<keyword evidence="1 6" id="KW-0489">Methyltransferase</keyword>
<dbReference type="PANTHER" id="PTHR45904">
    <property type="entry name" value="TRNA (URACIL-5-)-METHYLTRANSFERASE"/>
    <property type="match status" value="1"/>
</dbReference>
<evidence type="ECO:0000256" key="5">
    <source>
        <dbReference type="ARBA" id="ARBA00047278"/>
    </source>
</evidence>
<dbReference type="Gene3D" id="2.40.50.1070">
    <property type="match status" value="1"/>
</dbReference>
<name>A0AAN9V367_9ORTH</name>
<dbReference type="PROSITE" id="PS01231">
    <property type="entry name" value="TRMA_2"/>
    <property type="match status" value="1"/>
</dbReference>
<dbReference type="EMBL" id="JAZDUA010000590">
    <property type="protein sequence ID" value="KAK7790768.1"/>
    <property type="molecule type" value="Genomic_DNA"/>
</dbReference>
<dbReference type="GO" id="GO:0032259">
    <property type="term" value="P:methylation"/>
    <property type="evidence" value="ECO:0007669"/>
    <property type="project" value="UniProtKB-KW"/>
</dbReference>
<evidence type="ECO:0000256" key="1">
    <source>
        <dbReference type="ARBA" id="ARBA00022603"/>
    </source>
</evidence>
<evidence type="ECO:0000256" key="2">
    <source>
        <dbReference type="ARBA" id="ARBA00022679"/>
    </source>
</evidence>
<keyword evidence="8" id="KW-1185">Reference proteome</keyword>
<reference evidence="7 8" key="1">
    <citation type="submission" date="2024-03" db="EMBL/GenBank/DDBJ databases">
        <title>The genome assembly and annotation of the cricket Gryllus longicercus Weissman &amp; Gray.</title>
        <authorList>
            <person name="Szrajer S."/>
            <person name="Gray D."/>
            <person name="Ylla G."/>
        </authorList>
    </citation>
    <scope>NUCLEOTIDE SEQUENCE [LARGE SCALE GENOMIC DNA]</scope>
    <source>
        <strain evidence="7">DAG 2021-001</strain>
        <tissue evidence="7">Whole body minus gut</tissue>
    </source>
</reference>
<dbReference type="InterPro" id="IPR029063">
    <property type="entry name" value="SAM-dependent_MTases_sf"/>
</dbReference>
<feature type="binding site" evidence="6">
    <location>
        <position position="358"/>
    </location>
    <ligand>
        <name>S-adenosyl-L-methionine</name>
        <dbReference type="ChEBI" id="CHEBI:59789"/>
    </ligand>
</feature>
<dbReference type="InterPro" id="IPR045850">
    <property type="entry name" value="TRM2_met"/>
</dbReference>
<dbReference type="Proteomes" id="UP001378592">
    <property type="component" value="Unassembled WGS sequence"/>
</dbReference>
<evidence type="ECO:0000256" key="3">
    <source>
        <dbReference type="ARBA" id="ARBA00022691"/>
    </source>
</evidence>
<comment type="caution">
    <text evidence="6">Lacks conserved residue(s) required for the propagation of feature annotation.</text>
</comment>
<comment type="similarity">
    <text evidence="6">Belongs to the class I-like SAM-binding methyltransferase superfamily. RNA M5U methyltransferase family.</text>
</comment>
<dbReference type="CDD" id="cd02440">
    <property type="entry name" value="AdoMet_MTases"/>
    <property type="match status" value="1"/>
</dbReference>
<comment type="catalytic activity">
    <reaction evidence="5">
        <text>uridine(54) in tRNA + S-adenosyl-L-methionine = 5-methyluridine(54) in tRNA + S-adenosyl-L-homocysteine + H(+)</text>
        <dbReference type="Rhea" id="RHEA:42712"/>
        <dbReference type="Rhea" id="RHEA-COMP:10167"/>
        <dbReference type="Rhea" id="RHEA-COMP:10193"/>
        <dbReference type="ChEBI" id="CHEBI:15378"/>
        <dbReference type="ChEBI" id="CHEBI:57856"/>
        <dbReference type="ChEBI" id="CHEBI:59789"/>
        <dbReference type="ChEBI" id="CHEBI:65315"/>
        <dbReference type="ChEBI" id="CHEBI:74447"/>
        <dbReference type="EC" id="2.1.1.35"/>
    </reaction>
    <physiologicalReaction direction="left-to-right" evidence="5">
        <dbReference type="Rhea" id="RHEA:42713"/>
    </physiologicalReaction>
</comment>
<feature type="active site" description="Nucleophile" evidence="6">
    <location>
        <position position="436"/>
    </location>
</feature>
<dbReference type="GO" id="GO:0003723">
    <property type="term" value="F:RNA binding"/>
    <property type="evidence" value="ECO:0007669"/>
    <property type="project" value="TreeGrafter"/>
</dbReference>
<dbReference type="GO" id="GO:0006396">
    <property type="term" value="P:RNA processing"/>
    <property type="evidence" value="ECO:0007669"/>
    <property type="project" value="InterPro"/>
</dbReference>
<gene>
    <name evidence="7" type="ORF">R5R35_007472</name>
</gene>
<dbReference type="PANTHER" id="PTHR45904:SF1">
    <property type="entry name" value="TRNA (URACIL-5-)-METHYLTRANSFERASE HOMOLOG B"/>
    <property type="match status" value="1"/>
</dbReference>
<dbReference type="Gene3D" id="3.40.50.150">
    <property type="entry name" value="Vaccinia Virus protein VP39"/>
    <property type="match status" value="1"/>
</dbReference>
<dbReference type="SUPFAM" id="SSF53335">
    <property type="entry name" value="S-adenosyl-L-methionine-dependent methyltransferases"/>
    <property type="match status" value="1"/>
</dbReference>
<organism evidence="7 8">
    <name type="scientific">Gryllus longicercus</name>
    <dbReference type="NCBI Taxonomy" id="2509291"/>
    <lineage>
        <taxon>Eukaryota</taxon>
        <taxon>Metazoa</taxon>
        <taxon>Ecdysozoa</taxon>
        <taxon>Arthropoda</taxon>
        <taxon>Hexapoda</taxon>
        <taxon>Insecta</taxon>
        <taxon>Pterygota</taxon>
        <taxon>Neoptera</taxon>
        <taxon>Polyneoptera</taxon>
        <taxon>Orthoptera</taxon>
        <taxon>Ensifera</taxon>
        <taxon>Gryllidea</taxon>
        <taxon>Grylloidea</taxon>
        <taxon>Gryllidae</taxon>
        <taxon>Gryllinae</taxon>
        <taxon>Gryllus</taxon>
    </lineage>
</organism>
<evidence type="ECO:0000313" key="7">
    <source>
        <dbReference type="EMBL" id="KAK7790768.1"/>
    </source>
</evidence>
<dbReference type="PROSITE" id="PS51687">
    <property type="entry name" value="SAM_MT_RNA_M5U"/>
    <property type="match status" value="1"/>
</dbReference>
<dbReference type="AlphaFoldDB" id="A0AAN9V367"/>
<keyword evidence="3 6" id="KW-0949">S-adenosyl-L-methionine</keyword>
<proteinExistence type="inferred from homology"/>
<keyword evidence="2 6" id="KW-0808">Transferase</keyword>
<protein>
    <recommendedName>
        <fullName evidence="4">tRNA (uracil(54)-C(5))-methyltransferase</fullName>
        <ecNumber evidence="4">2.1.1.35</ecNumber>
    </recommendedName>
</protein>